<dbReference type="KEGG" id="vpe:Varpa_5362"/>
<dbReference type="Proteomes" id="UP000008917">
    <property type="component" value="Chromosome"/>
</dbReference>
<reference evidence="1 2" key="2">
    <citation type="journal article" date="2013" name="Genome Announc.">
        <title>Genome of the Root-Associated Plant Growth-Promoting Bacterium Variovorax paradoxus Strain EPS.</title>
        <authorList>
            <person name="Han J.I."/>
            <person name="Spain J.C."/>
            <person name="Leadbetter J.R."/>
            <person name="Ovchinnikova G."/>
            <person name="Goodwin L.A."/>
            <person name="Han C.S."/>
            <person name="Woyke T."/>
            <person name="Davenport K.W."/>
            <person name="Orwin P.M."/>
        </authorList>
    </citation>
    <scope>NUCLEOTIDE SEQUENCE [LARGE SCALE GENOMIC DNA]</scope>
    <source>
        <strain evidence="1 2">EPS</strain>
    </source>
</reference>
<evidence type="ECO:0000313" key="2">
    <source>
        <dbReference type="Proteomes" id="UP000008917"/>
    </source>
</evidence>
<dbReference type="RefSeq" id="WP_013543720.1">
    <property type="nucleotide sequence ID" value="NC_014931.1"/>
</dbReference>
<evidence type="ECO:0000313" key="1">
    <source>
        <dbReference type="EMBL" id="ADU39518.1"/>
    </source>
</evidence>
<dbReference type="OrthoDB" id="8596412at2"/>
<organism evidence="1 2">
    <name type="scientific">Variovorax paradoxus (strain EPS)</name>
    <dbReference type="NCBI Taxonomy" id="595537"/>
    <lineage>
        <taxon>Bacteria</taxon>
        <taxon>Pseudomonadati</taxon>
        <taxon>Pseudomonadota</taxon>
        <taxon>Betaproteobacteria</taxon>
        <taxon>Burkholderiales</taxon>
        <taxon>Comamonadaceae</taxon>
        <taxon>Variovorax</taxon>
    </lineage>
</organism>
<protein>
    <submittedName>
        <fullName evidence="1">Uncharacterized protein</fullName>
    </submittedName>
</protein>
<dbReference type="EMBL" id="CP002417">
    <property type="protein sequence ID" value="ADU39518.1"/>
    <property type="molecule type" value="Genomic_DNA"/>
</dbReference>
<sequence length="151" mass="15699">MNAELRRLAKAADLEAEAHSLLRLRFGFACVQRVRHLLESPEAIDCLDTLGAFLEGRCDAAALASARQRAAATAGSHPGSGSIDGAAHAAVSATYAVSKALAGQALEAADYAAYATVYAYGAYALKDPDAFEEEYAWQAAQFQAMAAAASA</sequence>
<dbReference type="HOGENOM" id="CLU_1729702_0_0_4"/>
<accession>E6V7E9</accession>
<dbReference type="AlphaFoldDB" id="E6V7E9"/>
<dbReference type="eggNOG" id="ENOG5031EN8">
    <property type="taxonomic scope" value="Bacteria"/>
</dbReference>
<gene>
    <name evidence="1" type="ordered locus">Varpa_5362</name>
</gene>
<dbReference type="STRING" id="595537.Varpa_5362"/>
<name>E6V7E9_VARPE</name>
<proteinExistence type="predicted"/>
<reference evidence="2" key="1">
    <citation type="submission" date="2010-12" db="EMBL/GenBank/DDBJ databases">
        <title>Complete sequence of Variovorax paradoxus EPS.</title>
        <authorList>
            <consortium name="US DOE Joint Genome Institute"/>
            <person name="Lucas S."/>
            <person name="Copeland A."/>
            <person name="Lapidus A."/>
            <person name="Cheng J.-F."/>
            <person name="Goodwin L."/>
            <person name="Pitluck S."/>
            <person name="Teshima H."/>
            <person name="Detter J.C."/>
            <person name="Han C."/>
            <person name="Tapia R."/>
            <person name="Land M."/>
            <person name="Hauser L."/>
            <person name="Kyrpides N."/>
            <person name="Ivanova N."/>
            <person name="Ovchinnikova G."/>
            <person name="Orwin P."/>
            <person name="Han J.-I.G."/>
            <person name="Woyke T."/>
        </authorList>
    </citation>
    <scope>NUCLEOTIDE SEQUENCE [LARGE SCALE GENOMIC DNA]</scope>
    <source>
        <strain evidence="2">EPS</strain>
    </source>
</reference>